<keyword evidence="6 11" id="KW-0548">Nucleotidyltransferase</keyword>
<dbReference type="InterPro" id="IPR014729">
    <property type="entry name" value="Rossmann-like_a/b/a_fold"/>
</dbReference>
<dbReference type="InterPro" id="IPR005248">
    <property type="entry name" value="NadD/NMNAT"/>
</dbReference>
<dbReference type="PANTHER" id="PTHR21342">
    <property type="entry name" value="PHOSPHOPANTETHEINE ADENYLYLTRANSFERASE"/>
    <property type="match status" value="1"/>
</dbReference>
<keyword evidence="7 11" id="KW-0547">Nucleotide-binding</keyword>
<evidence type="ECO:0000256" key="11">
    <source>
        <dbReference type="HAMAP-Rule" id="MF_00244"/>
    </source>
</evidence>
<dbReference type="HAMAP" id="MF_00244">
    <property type="entry name" value="NaMN_adenylyltr"/>
    <property type="match status" value="1"/>
</dbReference>
<feature type="domain" description="Cytidyltransferase-like" evidence="12">
    <location>
        <begin position="7"/>
        <end position="188"/>
    </location>
</feature>
<comment type="function">
    <text evidence="1 11">Catalyzes the reversible adenylation of nicotinate mononucleotide (NaMN) to nicotinic acid adenine dinucleotide (NaAD).</text>
</comment>
<dbReference type="InterPro" id="IPR004821">
    <property type="entry name" value="Cyt_trans-like"/>
</dbReference>
<evidence type="ECO:0000256" key="5">
    <source>
        <dbReference type="ARBA" id="ARBA00022679"/>
    </source>
</evidence>
<dbReference type="SUPFAM" id="SSF52374">
    <property type="entry name" value="Nucleotidylyl transferase"/>
    <property type="match status" value="1"/>
</dbReference>
<evidence type="ECO:0000256" key="7">
    <source>
        <dbReference type="ARBA" id="ARBA00022741"/>
    </source>
</evidence>
<comment type="caution">
    <text evidence="13">The sequence shown here is derived from an EMBL/GenBank/DDBJ whole genome shotgun (WGS) entry which is preliminary data.</text>
</comment>
<keyword evidence="14" id="KW-1185">Reference proteome</keyword>
<evidence type="ECO:0000256" key="10">
    <source>
        <dbReference type="ARBA" id="ARBA00048721"/>
    </source>
</evidence>
<keyword evidence="8 11" id="KW-0067">ATP-binding</keyword>
<sequence>MRSLLVLYGGTFDPVHNGHLAIARAARDRLRCAIHLMPAADPPHRPPPGADARHRAAMLELAIAGEHDLCVDRRELARDGRSYTVATLRDLRAGEGAAATPVALLVGADSFVGLPAWKEWRALFDLAHFVVAERAGSPLDETLPTALAEQVAGRLVDDPAALSAAPAGRILPLRQPLSGESATDLRRRVAGGLPWRHLLPAPVADYIDRHRLYRDDADTASPL</sequence>
<evidence type="ECO:0000259" key="12">
    <source>
        <dbReference type="Pfam" id="PF01467"/>
    </source>
</evidence>
<comment type="similarity">
    <text evidence="3 11">Belongs to the NadD family.</text>
</comment>
<dbReference type="RefSeq" id="WP_370564841.1">
    <property type="nucleotide sequence ID" value="NZ_JBFWIB010000010.1"/>
</dbReference>
<dbReference type="Pfam" id="PF01467">
    <property type="entry name" value="CTP_transf_like"/>
    <property type="match status" value="1"/>
</dbReference>
<evidence type="ECO:0000256" key="3">
    <source>
        <dbReference type="ARBA" id="ARBA00009014"/>
    </source>
</evidence>
<evidence type="ECO:0000256" key="4">
    <source>
        <dbReference type="ARBA" id="ARBA00022642"/>
    </source>
</evidence>
<comment type="pathway">
    <text evidence="2 11">Cofactor biosynthesis; NAD(+) biosynthesis; deamido-NAD(+) from nicotinate D-ribonucleotide: step 1/1.</text>
</comment>
<evidence type="ECO:0000313" key="14">
    <source>
        <dbReference type="Proteomes" id="UP001566331"/>
    </source>
</evidence>
<evidence type="ECO:0000256" key="1">
    <source>
        <dbReference type="ARBA" id="ARBA00002324"/>
    </source>
</evidence>
<name>A0ABV4HVE9_9GAMM</name>
<dbReference type="NCBIfam" id="TIGR00482">
    <property type="entry name" value="nicotinate (nicotinamide) nucleotide adenylyltransferase"/>
    <property type="match status" value="1"/>
</dbReference>
<accession>A0ABV4HVE9</accession>
<dbReference type="EC" id="2.7.7.18" evidence="11"/>
<evidence type="ECO:0000256" key="9">
    <source>
        <dbReference type="ARBA" id="ARBA00023027"/>
    </source>
</evidence>
<dbReference type="NCBIfam" id="TIGR00125">
    <property type="entry name" value="cyt_tran_rel"/>
    <property type="match status" value="1"/>
</dbReference>
<evidence type="ECO:0000313" key="13">
    <source>
        <dbReference type="EMBL" id="MEZ0476573.1"/>
    </source>
</evidence>
<dbReference type="CDD" id="cd02165">
    <property type="entry name" value="NMNAT"/>
    <property type="match status" value="1"/>
</dbReference>
<evidence type="ECO:0000256" key="2">
    <source>
        <dbReference type="ARBA" id="ARBA00005019"/>
    </source>
</evidence>
<dbReference type="GO" id="GO:0004515">
    <property type="term" value="F:nicotinate-nucleotide adenylyltransferase activity"/>
    <property type="evidence" value="ECO:0007669"/>
    <property type="project" value="UniProtKB-EC"/>
</dbReference>
<keyword evidence="5 11" id="KW-0808">Transferase</keyword>
<evidence type="ECO:0000256" key="8">
    <source>
        <dbReference type="ARBA" id="ARBA00022840"/>
    </source>
</evidence>
<reference evidence="13 14" key="1">
    <citation type="submission" date="2024-07" db="EMBL/GenBank/DDBJ databases">
        <title>Luteimonas salilacus sp. nov., isolated from the shore soil of Salt Lake in Tibet of China.</title>
        <authorList>
            <person name="Zhang X."/>
            <person name="Li A."/>
        </authorList>
    </citation>
    <scope>NUCLEOTIDE SEQUENCE [LARGE SCALE GENOMIC DNA]</scope>
    <source>
        <strain evidence="13 14">B3-2-R+30</strain>
    </source>
</reference>
<dbReference type="PANTHER" id="PTHR21342:SF0">
    <property type="entry name" value="BIFUNCTIONAL NMN ADENYLYLTRANSFERASE_NUDIX HYDROLASE"/>
    <property type="match status" value="1"/>
</dbReference>
<proteinExistence type="inferred from homology"/>
<dbReference type="NCBIfam" id="NF000839">
    <property type="entry name" value="PRK00071.1-1"/>
    <property type="match status" value="1"/>
</dbReference>
<comment type="catalytic activity">
    <reaction evidence="10 11">
        <text>nicotinate beta-D-ribonucleotide + ATP + H(+) = deamido-NAD(+) + diphosphate</text>
        <dbReference type="Rhea" id="RHEA:22860"/>
        <dbReference type="ChEBI" id="CHEBI:15378"/>
        <dbReference type="ChEBI" id="CHEBI:30616"/>
        <dbReference type="ChEBI" id="CHEBI:33019"/>
        <dbReference type="ChEBI" id="CHEBI:57502"/>
        <dbReference type="ChEBI" id="CHEBI:58437"/>
        <dbReference type="EC" id="2.7.7.18"/>
    </reaction>
</comment>
<dbReference type="Gene3D" id="3.40.50.620">
    <property type="entry name" value="HUPs"/>
    <property type="match status" value="1"/>
</dbReference>
<keyword evidence="4 11" id="KW-0662">Pyridine nucleotide biosynthesis</keyword>
<protein>
    <recommendedName>
        <fullName evidence="11">Probable nicotinate-nucleotide adenylyltransferase</fullName>
        <ecNumber evidence="11">2.7.7.18</ecNumber>
    </recommendedName>
    <alternativeName>
        <fullName evidence="11">Deamido-NAD(+) diphosphorylase</fullName>
    </alternativeName>
    <alternativeName>
        <fullName evidence="11">Deamido-NAD(+) pyrophosphorylase</fullName>
    </alternativeName>
    <alternativeName>
        <fullName evidence="11">Nicotinate mononucleotide adenylyltransferase</fullName>
        <shortName evidence="11">NaMN adenylyltransferase</shortName>
    </alternativeName>
</protein>
<dbReference type="Proteomes" id="UP001566331">
    <property type="component" value="Unassembled WGS sequence"/>
</dbReference>
<evidence type="ECO:0000256" key="6">
    <source>
        <dbReference type="ARBA" id="ARBA00022695"/>
    </source>
</evidence>
<dbReference type="EMBL" id="JBFWIC010000040">
    <property type="protein sequence ID" value="MEZ0476573.1"/>
    <property type="molecule type" value="Genomic_DNA"/>
</dbReference>
<gene>
    <name evidence="11 13" type="primary">nadD</name>
    <name evidence="13" type="ORF">AB6713_18425</name>
</gene>
<organism evidence="13 14">
    <name type="scientific">Luteimonas salinilitoris</name>
    <dbReference type="NCBI Taxonomy" id="3237697"/>
    <lineage>
        <taxon>Bacteria</taxon>
        <taxon>Pseudomonadati</taxon>
        <taxon>Pseudomonadota</taxon>
        <taxon>Gammaproteobacteria</taxon>
        <taxon>Lysobacterales</taxon>
        <taxon>Lysobacteraceae</taxon>
        <taxon>Luteimonas</taxon>
    </lineage>
</organism>
<keyword evidence="9 11" id="KW-0520">NAD</keyword>